<feature type="compositionally biased region" description="Basic and acidic residues" evidence="1">
    <location>
        <begin position="438"/>
        <end position="451"/>
    </location>
</feature>
<reference evidence="3" key="1">
    <citation type="submission" date="2025-08" db="UniProtKB">
        <authorList>
            <consortium name="RefSeq"/>
        </authorList>
    </citation>
    <scope>IDENTIFICATION</scope>
</reference>
<dbReference type="KEGG" id="char:116222886"/>
<evidence type="ECO:0000313" key="3">
    <source>
        <dbReference type="RefSeq" id="XP_042565266.1"/>
    </source>
</evidence>
<dbReference type="GeneID" id="116222886"/>
<feature type="compositionally biased region" description="Basic residues" evidence="1">
    <location>
        <begin position="428"/>
        <end position="437"/>
    </location>
</feature>
<dbReference type="Proteomes" id="UP000515152">
    <property type="component" value="Chromosome 12"/>
</dbReference>
<evidence type="ECO:0000313" key="2">
    <source>
        <dbReference type="Proteomes" id="UP000515152"/>
    </source>
</evidence>
<gene>
    <name evidence="3" type="primary">LOC116222886</name>
</gene>
<sequence>MSIPYSAPKRFVHHRWLSAYDVAISTQRLLPAYKVLYYGFMDKEDKALYKDPLKQLFADYNVSEKAQIQVRYFHEDLRKKGMTQLGKDRKKRVIRKVWHEATITELQLSVYTGVLPILKEYVMVFQGSQTLVHTLHDKQLQVFLNFLACFVKSEHLNLMPKTLATLEIDINKLLPLRKMYVGREADRFRAAHPQHPLLKPFLQEVSKAYNTCAKYLQKKLPLQSETLQSLSAVDPVVRGHSQTLVKLRKLIELMGHLLPPDADTHQEILRYNVDQTLPSYQDGEDVVKWWASVFDTGKYPGLCQAVKAAMSIFHGPLVESSFNVMGNIIDQRSTSMNISTFSAVQTVKYALLCRKQSGVQMFRRNDVKLGVVDRRLCGNICSAGTRDKAQRQKKLIKVRERRVEFGCQPSTSASESRAEVVERESVARKRHMAKQRKQALERLVQDKKCKK</sequence>
<feature type="region of interest" description="Disordered" evidence="1">
    <location>
        <begin position="407"/>
        <end position="451"/>
    </location>
</feature>
<keyword evidence="2" id="KW-1185">Reference proteome</keyword>
<evidence type="ECO:0000256" key="1">
    <source>
        <dbReference type="SAM" id="MobiDB-lite"/>
    </source>
</evidence>
<organism evidence="2 3">
    <name type="scientific">Clupea harengus</name>
    <name type="common">Atlantic herring</name>
    <dbReference type="NCBI Taxonomy" id="7950"/>
    <lineage>
        <taxon>Eukaryota</taxon>
        <taxon>Metazoa</taxon>
        <taxon>Chordata</taxon>
        <taxon>Craniata</taxon>
        <taxon>Vertebrata</taxon>
        <taxon>Euteleostomi</taxon>
        <taxon>Actinopterygii</taxon>
        <taxon>Neopterygii</taxon>
        <taxon>Teleostei</taxon>
        <taxon>Clupei</taxon>
        <taxon>Clupeiformes</taxon>
        <taxon>Clupeoidei</taxon>
        <taxon>Clupeidae</taxon>
        <taxon>Clupea</taxon>
    </lineage>
</organism>
<accession>A0A8M1KMI0</accession>
<dbReference type="AlphaFoldDB" id="A0A8M1KMI0"/>
<protein>
    <submittedName>
        <fullName evidence="3">Uncharacterized protein LOC116222886</fullName>
    </submittedName>
</protein>
<feature type="compositionally biased region" description="Basic and acidic residues" evidence="1">
    <location>
        <begin position="416"/>
        <end position="427"/>
    </location>
</feature>
<name>A0A8M1KMI0_CLUHA</name>
<proteinExistence type="predicted"/>
<dbReference type="OrthoDB" id="8950845at2759"/>
<dbReference type="RefSeq" id="XP_042565266.1">
    <property type="nucleotide sequence ID" value="XM_042709332.1"/>
</dbReference>